<protein>
    <submittedName>
        <fullName evidence="1">Uncharacterized protein</fullName>
    </submittedName>
</protein>
<proteinExistence type="predicted"/>
<reference evidence="1" key="2">
    <citation type="submission" date="2015-07" db="EMBL/GenBank/DDBJ databases">
        <title>Plasmids, circular viruses and viroids from rat gut.</title>
        <authorList>
            <person name="Jorgensen T.J."/>
            <person name="Hansen M.A."/>
            <person name="Xu Z."/>
            <person name="Tabak M.A."/>
            <person name="Sorensen S.J."/>
            <person name="Hansen L.H."/>
        </authorList>
    </citation>
    <scope>NUCLEOTIDE SEQUENCE</scope>
    <source>
        <strain evidence="1">RGFK1557</strain>
    </source>
</reference>
<organism evidence="1">
    <name type="scientific">uncultured prokaryote</name>
    <dbReference type="NCBI Taxonomy" id="198431"/>
    <lineage>
        <taxon>unclassified sequences</taxon>
        <taxon>environmental samples</taxon>
    </lineage>
</organism>
<dbReference type="EMBL" id="LN854087">
    <property type="protein sequence ID" value="CRY97446.1"/>
    <property type="molecule type" value="Genomic_DNA"/>
</dbReference>
<reference evidence="1" key="1">
    <citation type="submission" date="2015-06" db="EMBL/GenBank/DDBJ databases">
        <authorList>
            <person name="Joergensen T."/>
        </authorList>
    </citation>
    <scope>NUCLEOTIDE SEQUENCE</scope>
    <source>
        <strain evidence="1">RGFK1557</strain>
    </source>
</reference>
<name>A0A0H5Q5Y2_9ZZZZ</name>
<accession>A0A0H5Q5Y2</accession>
<dbReference type="AlphaFoldDB" id="A0A0H5Q5Y2"/>
<sequence>MADMLELTTKWTAAGSPGGLSVMYFDPELATPAEQRDALSAAWEAARPKFASSTTWSVANNGRIIDSVTGGLTGTWAEGSTTVTAGQGTGTPVSNSSMGLLRAATVIIHNGRRVKGRTFLPGLNTNILSSGQIIPGDAAVIASGFDNDFIASAFPVVWSRPSPALPVSEKYPEGRPARPGLAVPVASYSCWTELAVLRRRR</sequence>
<evidence type="ECO:0000313" key="1">
    <source>
        <dbReference type="EMBL" id="CRY97446.1"/>
    </source>
</evidence>